<gene>
    <name evidence="1" type="ORF">SGLAD_v1c03680</name>
</gene>
<dbReference type="RefSeq" id="WP_134297358.1">
    <property type="nucleotide sequence ID" value="NZ_CP038013.1"/>
</dbReference>
<dbReference type="EMBL" id="CP038013">
    <property type="protein sequence ID" value="QBQ07567.1"/>
    <property type="molecule type" value="Genomic_DNA"/>
</dbReference>
<name>A0A4P7AHB1_9MOLU</name>
<dbReference type="AlphaFoldDB" id="A0A4P7AHB1"/>
<accession>A0A4P7AHB1</accession>
<protein>
    <submittedName>
        <fullName evidence="1">Uncharacterized protein</fullName>
    </submittedName>
</protein>
<sequence>MNFKASDAINLVFTLIGNATAKSILSIRNNLEKRKILSNEIKDFYRENYKKNVKNEHELINLFDAKNWSFSIDKKEIEELKNFFFENFFVKNDYNYYLEHKHVLEEINKIYQKALDNAFVIDKSQIDWKKTIRVIESRFLTWINNKNLKQNHELKEKLLVIMISLNESNDKGYTLKYKNLLNNLDRYKKFVNDYDQKIIENNTVNLQFYNKYQNILNIHNCCDYNMTIDEYLDYENIIKQIKKLPDNGELWDFDFTIVLLKRVFFCSIINNLFTIHSEDVPRAKIEMILSNGGFRIDFSKESLKNLYIALTQNETKIKELIKFSSKRLNLNLIELIRSLIKNLLLSTNLEQFQNYNKEETFNIPNLKVLSCYSILIGKVINFHLSSINETIFAYPEKNSINFEIALVDTLLNFNNKNDIIDILKTNFKEIRNYPSTVIIKSIDFIEYLSNVENI</sequence>
<evidence type="ECO:0000313" key="2">
    <source>
        <dbReference type="Proteomes" id="UP000294309"/>
    </source>
</evidence>
<dbReference type="Proteomes" id="UP000294309">
    <property type="component" value="Chromosome"/>
</dbReference>
<proteinExistence type="predicted"/>
<dbReference type="OrthoDB" id="388066at2"/>
<keyword evidence="2" id="KW-1185">Reference proteome</keyword>
<organism evidence="1 2">
    <name type="scientific">Spiroplasma gladiatoris</name>
    <dbReference type="NCBI Taxonomy" id="2143"/>
    <lineage>
        <taxon>Bacteria</taxon>
        <taxon>Bacillati</taxon>
        <taxon>Mycoplasmatota</taxon>
        <taxon>Mollicutes</taxon>
        <taxon>Entomoplasmatales</taxon>
        <taxon>Spiroplasmataceae</taxon>
        <taxon>Spiroplasma</taxon>
    </lineage>
</organism>
<reference evidence="1 2" key="1">
    <citation type="submission" date="2019-03" db="EMBL/GenBank/DDBJ databases">
        <title>Complete genome sequence of Spiroplasma gladiatoris TG-1 (DSM 22552).</title>
        <authorList>
            <person name="Lin Y.-C."/>
            <person name="Chou L."/>
            <person name="Kuo C.-H."/>
        </authorList>
    </citation>
    <scope>NUCLEOTIDE SEQUENCE [LARGE SCALE GENOMIC DNA]</scope>
    <source>
        <strain evidence="1 2">TG-1</strain>
    </source>
</reference>
<dbReference type="KEGG" id="sgq:SGLAD_v1c03680"/>
<evidence type="ECO:0000313" key="1">
    <source>
        <dbReference type="EMBL" id="QBQ07567.1"/>
    </source>
</evidence>